<dbReference type="Proteomes" id="UP000266376">
    <property type="component" value="Unassembled WGS sequence"/>
</dbReference>
<comment type="caution">
    <text evidence="3">The sequence shown here is derived from an EMBL/GenBank/DDBJ whole genome shotgun (WGS) entry which is preliminary data.</text>
</comment>
<feature type="compositionally biased region" description="Basic and acidic residues" evidence="1">
    <location>
        <begin position="49"/>
        <end position="103"/>
    </location>
</feature>
<keyword evidence="2" id="KW-0472">Membrane</keyword>
<sequence>MGRKIRTGALLILVLVMIYTQQAVIYAQNEAEKNMKKTTESENSDGTNGEDKEPEKPGGEEGDKEPEKPGGEEGDKEPEKPGGEDEDKDKEPEQPEIKRYELEIPKADGKNGYYLSKPSVMITHNGAYGTTVYELKHGEDTLLQGRIKYIVSQEAEEQKTKISLEGEVFEEGKNILHVFMEDEEGNVIPEYDETIEILIDTQSPTVTLEAPEGFSTWYQKEAWIRVVSEDGAWGSQVDTVTCYVGNKIIGKSKENQSEFLITQTSKSGEGVPVTVTVTDQAGNKTEKTQKLFIDSLAPTVSLTGAADYLITSQPVTIEYQATDENKLESCRAVIDYEKPEGEKKTEVIDSEEKWSLENGSASLVKTFQEDGIYKTSVQAVDKAKQKSEYFLQFMIDTKNPVIKMVDELQGKYLKKFSWDYPVDVFIKDFTTFVHQIQMDGRLYPIGTEIDTEGRHTLQVNAIDAAGNEAVARAEFVIDHTPPKIQFYQVEEGAQYEGILNFQVDSRKKEDWIEEVLINGKRQTLKKEDGKYTFQITNPGEYEVSVTAADLAGNEAEENISFEIVPEKTILEKAAAPIQKILSGKTEKEQKNRQGEKGNRHFAMLKWIVIGNIITILLIMAGVVLCRRKKDSAKEEQADEE</sequence>
<gene>
    <name evidence="3" type="ORF">DWV67_03405</name>
</gene>
<protein>
    <recommendedName>
        <fullName evidence="5">Ig-like domain-containing protein</fullName>
    </recommendedName>
</protein>
<reference evidence="3 4" key="1">
    <citation type="submission" date="2018-08" db="EMBL/GenBank/DDBJ databases">
        <title>A genome reference for cultivated species of the human gut microbiota.</title>
        <authorList>
            <person name="Zou Y."/>
            <person name="Xue W."/>
            <person name="Luo G."/>
        </authorList>
    </citation>
    <scope>NUCLEOTIDE SEQUENCE [LARGE SCALE GENOMIC DNA]</scope>
    <source>
        <strain evidence="3 4">AF12-11</strain>
    </source>
</reference>
<feature type="compositionally biased region" description="Basic and acidic residues" evidence="1">
    <location>
        <begin position="31"/>
        <end position="40"/>
    </location>
</feature>
<name>A0A395XRI6_9FIRM</name>
<evidence type="ECO:0008006" key="5">
    <source>
        <dbReference type="Google" id="ProtNLM"/>
    </source>
</evidence>
<keyword evidence="2" id="KW-1133">Transmembrane helix</keyword>
<feature type="transmembrane region" description="Helical" evidence="2">
    <location>
        <begin position="603"/>
        <end position="625"/>
    </location>
</feature>
<dbReference type="EMBL" id="QSAJ01000005">
    <property type="protein sequence ID" value="RGW55097.1"/>
    <property type="molecule type" value="Genomic_DNA"/>
</dbReference>
<evidence type="ECO:0000256" key="1">
    <source>
        <dbReference type="SAM" id="MobiDB-lite"/>
    </source>
</evidence>
<evidence type="ECO:0000256" key="2">
    <source>
        <dbReference type="SAM" id="Phobius"/>
    </source>
</evidence>
<organism evidence="3 4">
    <name type="scientific">Dorea formicigenerans</name>
    <dbReference type="NCBI Taxonomy" id="39486"/>
    <lineage>
        <taxon>Bacteria</taxon>
        <taxon>Bacillati</taxon>
        <taxon>Bacillota</taxon>
        <taxon>Clostridia</taxon>
        <taxon>Lachnospirales</taxon>
        <taxon>Lachnospiraceae</taxon>
        <taxon>Dorea</taxon>
    </lineage>
</organism>
<dbReference type="AlphaFoldDB" id="A0A395XRI6"/>
<evidence type="ECO:0000313" key="4">
    <source>
        <dbReference type="Proteomes" id="UP000266376"/>
    </source>
</evidence>
<evidence type="ECO:0000313" key="3">
    <source>
        <dbReference type="EMBL" id="RGW55097.1"/>
    </source>
</evidence>
<feature type="region of interest" description="Disordered" evidence="1">
    <location>
        <begin position="31"/>
        <end position="103"/>
    </location>
</feature>
<proteinExistence type="predicted"/>
<accession>A0A395XRI6</accession>
<keyword evidence="2" id="KW-0812">Transmembrane</keyword>